<dbReference type="GeneID" id="100379949"/>
<dbReference type="AGR" id="Xenbase:XB-GENE-5997844"/>
<evidence type="ECO:0000256" key="3">
    <source>
        <dbReference type="ARBA" id="ARBA00023098"/>
    </source>
</evidence>
<feature type="active site" description="Charge relay system" evidence="5">
    <location>
        <position position="253"/>
    </location>
</feature>
<protein>
    <recommendedName>
        <fullName evidence="4">Platelet-activating factor acetylhydrolase</fullName>
        <ecNumber evidence="4">3.1.1.47</ecNumber>
    </recommendedName>
</protein>
<evidence type="ECO:0000313" key="6">
    <source>
        <dbReference type="Ensembl" id="ENSXETP00000065573"/>
    </source>
</evidence>
<evidence type="ECO:0000256" key="2">
    <source>
        <dbReference type="ARBA" id="ARBA00022963"/>
    </source>
</evidence>
<reference evidence="8" key="3">
    <citation type="submission" date="2025-04" db="UniProtKB">
        <authorList>
            <consortium name="RefSeq"/>
        </authorList>
    </citation>
    <scope>IDENTIFICATION</scope>
    <source>
        <strain evidence="8">Nigerian</strain>
        <tissue evidence="8">Liver and blood</tissue>
    </source>
</reference>
<dbReference type="Pfam" id="PF03403">
    <property type="entry name" value="PAF-AH_p_II"/>
    <property type="match status" value="1"/>
</dbReference>
<evidence type="ECO:0000313" key="9">
    <source>
        <dbReference type="Xenbase" id="XB-GENE-5997844"/>
    </source>
</evidence>
<name>A0A6I8QAQ4_XENTR</name>
<evidence type="ECO:0000313" key="7">
    <source>
        <dbReference type="Proteomes" id="UP000008143"/>
    </source>
</evidence>
<organism evidence="6">
    <name type="scientific">Xenopus tropicalis</name>
    <name type="common">Western clawed frog</name>
    <name type="synonym">Silurana tropicalis</name>
    <dbReference type="NCBI Taxonomy" id="8364"/>
    <lineage>
        <taxon>Eukaryota</taxon>
        <taxon>Metazoa</taxon>
        <taxon>Chordata</taxon>
        <taxon>Craniata</taxon>
        <taxon>Vertebrata</taxon>
        <taxon>Euteleostomi</taxon>
        <taxon>Amphibia</taxon>
        <taxon>Batrachia</taxon>
        <taxon>Anura</taxon>
        <taxon>Pipoidea</taxon>
        <taxon>Pipidae</taxon>
        <taxon>Xenopodinae</taxon>
        <taxon>Xenopus</taxon>
        <taxon>Silurana</taxon>
    </lineage>
</organism>
<dbReference type="GO" id="GO:0003847">
    <property type="term" value="F:1-alkyl-2-acetylglycerophosphocholine esterase activity"/>
    <property type="evidence" value="ECO:0000318"/>
    <property type="project" value="GO_Central"/>
</dbReference>
<evidence type="ECO:0000313" key="8">
    <source>
        <dbReference type="RefSeq" id="XP_017946614.1"/>
    </source>
</evidence>
<dbReference type="Proteomes" id="UP000008143">
    <property type="component" value="Chromosome 2"/>
</dbReference>
<keyword evidence="3 4" id="KW-0443">Lipid metabolism</keyword>
<keyword evidence="7" id="KW-1185">Reference proteome</keyword>
<dbReference type="InterPro" id="IPR016715">
    <property type="entry name" value="PAF_acetylhydro_eukaryote"/>
</dbReference>
<keyword evidence="2 4" id="KW-0442">Lipid degradation</keyword>
<dbReference type="Reactome" id="R-XTR-418346">
    <property type="pathway name" value="Platelet homeostasis"/>
</dbReference>
<dbReference type="OMA" id="FDQWDNL"/>
<dbReference type="PIRSF" id="PIRSF018169">
    <property type="entry name" value="PAF_acetylhydrolase"/>
    <property type="match status" value="1"/>
</dbReference>
<dbReference type="OrthoDB" id="2363873at2759"/>
<reference evidence="6" key="1">
    <citation type="journal article" date="2010" name="Science">
        <title>The genome of the Western clawed frog Xenopus tropicalis.</title>
        <authorList>
            <person name="Hellsten U."/>
            <person name="Harland R.M."/>
            <person name="Gilchrist M.J."/>
            <person name="Hendrix D."/>
            <person name="Jurka J."/>
            <person name="Kapitonov V."/>
            <person name="Ovcharenko I."/>
            <person name="Putnam N.H."/>
            <person name="Shu S."/>
            <person name="Taher L."/>
            <person name="Blitz I.L."/>
            <person name="Blumberg B."/>
            <person name="Dichmann D.S."/>
            <person name="Dubchak I."/>
            <person name="Amaya E."/>
            <person name="Detter J.C."/>
            <person name="Fletcher R."/>
            <person name="Gerhard D.S."/>
            <person name="Goodstein D."/>
            <person name="Graves T."/>
            <person name="Grigoriev I.V."/>
            <person name="Grimwood J."/>
            <person name="Kawashima T."/>
            <person name="Lindquist E."/>
            <person name="Lucas S.M."/>
            <person name="Mead P.E."/>
            <person name="Mitros T."/>
            <person name="Ogino H."/>
            <person name="Ohta Y."/>
            <person name="Poliakov A.V."/>
            <person name="Pollet N."/>
            <person name="Robert J."/>
            <person name="Salamov A."/>
            <person name="Sater A.K."/>
            <person name="Schmutz J."/>
            <person name="Terry A."/>
            <person name="Vize P.D."/>
            <person name="Warren W.C."/>
            <person name="Wells D."/>
            <person name="Wills A."/>
            <person name="Wilson R.K."/>
            <person name="Zimmerman L.B."/>
            <person name="Zorn A.M."/>
            <person name="Grainger R."/>
            <person name="Grammer T."/>
            <person name="Khokha M.K."/>
            <person name="Richardson P.M."/>
            <person name="Rokhsar D.S."/>
        </authorList>
    </citation>
    <scope>NUCLEOTIDE SEQUENCE [LARGE SCALE GENOMIC DNA]</scope>
    <source>
        <strain evidence="6">Nigerian</strain>
    </source>
</reference>
<sequence length="385" mass="42591">MGVKLSLKLPPVTGPHFVSCTDIMVGHSKEQGSFFRLFYPCSSSDTVQHPTWLPDSEYVTALAKYLGWDSRITPYISSLILGNPEVPVSWGIPLVPGVDKKPLIIFSHGLGGFRTVYSALCMQLASHGFLVAALEHRDGSACATYHFGEPTNAPVKEVWVPFNKVEVGTKEFYLRNYQLHQRANECVRVMHVLRDINAGVAVFNVLKSDFDLETLKGRIDFNKVALMGHSFGGASTLLSLTKDDTFRCAVALDAWMFPLDDASYPDIRKPILFINAEHFQTSSSIEKMKRLNAGNKESKIITILGSVHHSLSDFAFLSGFLTDRLLQPRAKINPGQCLQATITTALTFLQKHLDLPGNLSSLDSLSEEIRACILPDFSITNSSKL</sequence>
<evidence type="ECO:0000256" key="5">
    <source>
        <dbReference type="PIRSR" id="PIRSR018169-1"/>
    </source>
</evidence>
<gene>
    <name evidence="6 8 9" type="primary">pafah2</name>
    <name evidence="8" type="synonym">hsd-pla2</name>
</gene>
<feature type="active site" description="Charge relay system" evidence="5">
    <location>
        <position position="308"/>
    </location>
</feature>
<proteinExistence type="predicted"/>
<dbReference type="GO" id="GO:0016042">
    <property type="term" value="P:lipid catabolic process"/>
    <property type="evidence" value="ECO:0007669"/>
    <property type="project" value="UniProtKB-KW"/>
</dbReference>
<comment type="catalytic activity">
    <reaction evidence="4">
        <text>a 1-O-alkyl-2-acetyl-sn-glycero-3-phosphocholine + H2O = a 1-O-alkyl-sn-glycero-3-phosphocholine + acetate + H(+)</text>
        <dbReference type="Rhea" id="RHEA:17777"/>
        <dbReference type="ChEBI" id="CHEBI:15377"/>
        <dbReference type="ChEBI" id="CHEBI:15378"/>
        <dbReference type="ChEBI" id="CHEBI:30089"/>
        <dbReference type="ChEBI" id="CHEBI:30909"/>
        <dbReference type="ChEBI" id="CHEBI:36707"/>
        <dbReference type="EC" id="3.1.1.47"/>
    </reaction>
</comment>
<dbReference type="GeneTree" id="ENSGT00390000005233"/>
<dbReference type="CTD" id="5051"/>
<dbReference type="AlphaFoldDB" id="A0A6I8QAQ4"/>
<dbReference type="PANTHER" id="PTHR10272:SF6">
    <property type="entry name" value="PLATELET-ACTIVATING FACTOR ACETYLHYDROLASE 2, CYTOPLASMIC"/>
    <property type="match status" value="1"/>
</dbReference>
<dbReference type="RefSeq" id="XP_017946614.1">
    <property type="nucleotide sequence ID" value="XM_018091125.2"/>
</dbReference>
<dbReference type="SUPFAM" id="SSF53474">
    <property type="entry name" value="alpha/beta-Hydrolases"/>
    <property type="match status" value="1"/>
</dbReference>
<dbReference type="InterPro" id="IPR029058">
    <property type="entry name" value="AB_hydrolase_fold"/>
</dbReference>
<dbReference type="PANTHER" id="PTHR10272">
    <property type="entry name" value="PLATELET-ACTIVATING FACTOR ACETYLHYDROLASE"/>
    <property type="match status" value="1"/>
</dbReference>
<dbReference type="Gene3D" id="3.40.50.1820">
    <property type="entry name" value="alpha/beta hydrolase"/>
    <property type="match status" value="1"/>
</dbReference>
<dbReference type="EC" id="3.1.1.47" evidence="4"/>
<evidence type="ECO:0000256" key="4">
    <source>
        <dbReference type="PIRNR" id="PIRNR018169"/>
    </source>
</evidence>
<evidence type="ECO:0000256" key="1">
    <source>
        <dbReference type="ARBA" id="ARBA00022801"/>
    </source>
</evidence>
<dbReference type="Bgee" id="ENSXETG00000040379">
    <property type="expression patterns" value="Expressed in liver and 12 other cell types or tissues"/>
</dbReference>
<dbReference type="Ensembl" id="ENSXETT00000082220">
    <property type="protein sequence ID" value="ENSXETP00000065573"/>
    <property type="gene ID" value="ENSXETG00000040379"/>
</dbReference>
<accession>A0A6I8QAQ4</accession>
<keyword evidence="1 4" id="KW-0378">Hydrolase</keyword>
<dbReference type="Xenbase" id="XB-GENE-5997844">
    <property type="gene designation" value="pafah2"/>
</dbReference>
<reference evidence="6" key="2">
    <citation type="submission" date="2020-05" db="UniProtKB">
        <authorList>
            <consortium name="Ensembl"/>
        </authorList>
    </citation>
    <scope>IDENTIFICATION</scope>
</reference>
<feature type="active site" description="Nucleophile" evidence="5">
    <location>
        <position position="230"/>
    </location>
</feature>